<dbReference type="GO" id="GO:0016020">
    <property type="term" value="C:membrane"/>
    <property type="evidence" value="ECO:0007669"/>
    <property type="project" value="InterPro"/>
</dbReference>
<protein>
    <recommendedName>
        <fullName evidence="2">histidine kinase</fullName>
        <ecNumber evidence="2">2.7.13.3</ecNumber>
    </recommendedName>
</protein>
<proteinExistence type="predicted"/>
<keyword evidence="6" id="KW-0418">Kinase</keyword>
<feature type="domain" description="Signal transduction histidine kinase subgroup 3 dimerisation and phosphoacceptor" evidence="8">
    <location>
        <begin position="5"/>
        <end position="69"/>
    </location>
</feature>
<comment type="catalytic activity">
    <reaction evidence="1">
        <text>ATP + protein L-histidine = ADP + protein N-phospho-L-histidine.</text>
        <dbReference type="EC" id="2.7.13.3"/>
    </reaction>
</comment>
<sequence length="193" mass="21521">MRESERVKLARSLHDGIAQDLVGVSYRLQSLLALEGTPLVMRSSLREVIFDIDALLLKVRDEIYALRNSPEVITLEELRQSITASPELIEIIFQSEIEPGHLIQSELLAIFTELIRNATTHAGATRIEIIVKVVNDQYRCVVHDDGSGEITVRDGHYGLIGIQELLSKIGGEISIGREGLRRLTLIFPIPQSS</sequence>
<evidence type="ECO:0000256" key="5">
    <source>
        <dbReference type="ARBA" id="ARBA00022741"/>
    </source>
</evidence>
<dbReference type="InterPro" id="IPR050482">
    <property type="entry name" value="Sensor_HK_TwoCompSys"/>
</dbReference>
<dbReference type="Pfam" id="PF07730">
    <property type="entry name" value="HisKA_3"/>
    <property type="match status" value="1"/>
</dbReference>
<keyword evidence="7" id="KW-0067">ATP-binding</keyword>
<dbReference type="GO" id="GO:0046983">
    <property type="term" value="F:protein dimerization activity"/>
    <property type="evidence" value="ECO:0007669"/>
    <property type="project" value="InterPro"/>
</dbReference>
<dbReference type="PANTHER" id="PTHR24421">
    <property type="entry name" value="NITRATE/NITRITE SENSOR PROTEIN NARX-RELATED"/>
    <property type="match status" value="1"/>
</dbReference>
<reference evidence="9" key="1">
    <citation type="submission" date="2020-05" db="EMBL/GenBank/DDBJ databases">
        <authorList>
            <person name="Chiriac C."/>
            <person name="Salcher M."/>
            <person name="Ghai R."/>
            <person name="Kavagutti S V."/>
        </authorList>
    </citation>
    <scope>NUCLEOTIDE SEQUENCE</scope>
</reference>
<gene>
    <name evidence="9" type="ORF">UFOPK1807_00369</name>
</gene>
<dbReference type="GO" id="GO:0000155">
    <property type="term" value="F:phosphorelay sensor kinase activity"/>
    <property type="evidence" value="ECO:0007669"/>
    <property type="project" value="InterPro"/>
</dbReference>
<evidence type="ECO:0000256" key="3">
    <source>
        <dbReference type="ARBA" id="ARBA00022553"/>
    </source>
</evidence>
<dbReference type="InterPro" id="IPR011712">
    <property type="entry name" value="Sig_transdc_His_kin_sub3_dim/P"/>
</dbReference>
<dbReference type="Gene3D" id="3.30.565.10">
    <property type="entry name" value="Histidine kinase-like ATPase, C-terminal domain"/>
    <property type="match status" value="1"/>
</dbReference>
<evidence type="ECO:0000256" key="4">
    <source>
        <dbReference type="ARBA" id="ARBA00022679"/>
    </source>
</evidence>
<dbReference type="PANTHER" id="PTHR24421:SF10">
    <property type="entry name" value="NITRATE_NITRITE SENSOR PROTEIN NARQ"/>
    <property type="match status" value="1"/>
</dbReference>
<keyword evidence="5" id="KW-0547">Nucleotide-binding</keyword>
<keyword evidence="4" id="KW-0808">Transferase</keyword>
<dbReference type="AlphaFoldDB" id="A0A6J6G121"/>
<dbReference type="EMBL" id="CAEZUI010000028">
    <property type="protein sequence ID" value="CAB4592745.1"/>
    <property type="molecule type" value="Genomic_DNA"/>
</dbReference>
<dbReference type="Gene3D" id="1.20.5.1930">
    <property type="match status" value="1"/>
</dbReference>
<dbReference type="EC" id="2.7.13.3" evidence="2"/>
<keyword evidence="3" id="KW-0597">Phosphoprotein</keyword>
<dbReference type="SUPFAM" id="SSF55874">
    <property type="entry name" value="ATPase domain of HSP90 chaperone/DNA topoisomerase II/histidine kinase"/>
    <property type="match status" value="1"/>
</dbReference>
<evidence type="ECO:0000256" key="1">
    <source>
        <dbReference type="ARBA" id="ARBA00000085"/>
    </source>
</evidence>
<accession>A0A6J6G121</accession>
<evidence type="ECO:0000313" key="9">
    <source>
        <dbReference type="EMBL" id="CAB4592745.1"/>
    </source>
</evidence>
<dbReference type="GO" id="GO:0005524">
    <property type="term" value="F:ATP binding"/>
    <property type="evidence" value="ECO:0007669"/>
    <property type="project" value="UniProtKB-KW"/>
</dbReference>
<evidence type="ECO:0000259" key="8">
    <source>
        <dbReference type="Pfam" id="PF07730"/>
    </source>
</evidence>
<evidence type="ECO:0000256" key="6">
    <source>
        <dbReference type="ARBA" id="ARBA00022777"/>
    </source>
</evidence>
<dbReference type="InterPro" id="IPR036890">
    <property type="entry name" value="HATPase_C_sf"/>
</dbReference>
<organism evidence="9">
    <name type="scientific">freshwater metagenome</name>
    <dbReference type="NCBI Taxonomy" id="449393"/>
    <lineage>
        <taxon>unclassified sequences</taxon>
        <taxon>metagenomes</taxon>
        <taxon>ecological metagenomes</taxon>
    </lineage>
</organism>
<evidence type="ECO:0000256" key="7">
    <source>
        <dbReference type="ARBA" id="ARBA00022840"/>
    </source>
</evidence>
<name>A0A6J6G121_9ZZZZ</name>
<evidence type="ECO:0000256" key="2">
    <source>
        <dbReference type="ARBA" id="ARBA00012438"/>
    </source>
</evidence>